<feature type="non-terminal residue" evidence="1">
    <location>
        <position position="1"/>
    </location>
</feature>
<evidence type="ECO:0000313" key="1">
    <source>
        <dbReference type="EMBL" id="KKK61956.1"/>
    </source>
</evidence>
<dbReference type="AlphaFoldDB" id="A0A0F8ZPY5"/>
<comment type="caution">
    <text evidence="1">The sequence shown here is derived from an EMBL/GenBank/DDBJ whole genome shotgun (WGS) entry which is preliminary data.</text>
</comment>
<organism evidence="1">
    <name type="scientific">marine sediment metagenome</name>
    <dbReference type="NCBI Taxonomy" id="412755"/>
    <lineage>
        <taxon>unclassified sequences</taxon>
        <taxon>metagenomes</taxon>
        <taxon>ecological metagenomes</taxon>
    </lineage>
</organism>
<reference evidence="1" key="1">
    <citation type="journal article" date="2015" name="Nature">
        <title>Complex archaea that bridge the gap between prokaryotes and eukaryotes.</title>
        <authorList>
            <person name="Spang A."/>
            <person name="Saw J.H."/>
            <person name="Jorgensen S.L."/>
            <person name="Zaremba-Niedzwiedzka K."/>
            <person name="Martijn J."/>
            <person name="Lind A.E."/>
            <person name="van Eijk R."/>
            <person name="Schleper C."/>
            <person name="Guy L."/>
            <person name="Ettema T.J."/>
        </authorList>
    </citation>
    <scope>NUCLEOTIDE SEQUENCE</scope>
</reference>
<proteinExistence type="predicted"/>
<name>A0A0F8ZPY5_9ZZZZ</name>
<protein>
    <submittedName>
        <fullName evidence="1">Uncharacterized protein</fullName>
    </submittedName>
</protein>
<dbReference type="EMBL" id="LAZR01062232">
    <property type="protein sequence ID" value="KKK61956.1"/>
    <property type="molecule type" value="Genomic_DNA"/>
</dbReference>
<gene>
    <name evidence="1" type="ORF">LCGC14_3009140</name>
</gene>
<sequence length="35" mass="4111">HVFNMLGESYEKEVYVYNFVSNQMLLNALKSNLKS</sequence>
<accession>A0A0F8ZPY5</accession>